<proteinExistence type="predicted"/>
<evidence type="ECO:0000313" key="1">
    <source>
        <dbReference type="EnsemblMetazoa" id="PPA44827.1"/>
    </source>
</evidence>
<reference evidence="2" key="1">
    <citation type="journal article" date="2008" name="Nat. Genet.">
        <title>The Pristionchus pacificus genome provides a unique perspective on nematode lifestyle and parasitism.</title>
        <authorList>
            <person name="Dieterich C."/>
            <person name="Clifton S.W."/>
            <person name="Schuster L.N."/>
            <person name="Chinwalla A."/>
            <person name="Delehaunty K."/>
            <person name="Dinkelacker I."/>
            <person name="Fulton L."/>
            <person name="Fulton R."/>
            <person name="Godfrey J."/>
            <person name="Minx P."/>
            <person name="Mitreva M."/>
            <person name="Roeseler W."/>
            <person name="Tian H."/>
            <person name="Witte H."/>
            <person name="Yang S.P."/>
            <person name="Wilson R.K."/>
            <person name="Sommer R.J."/>
        </authorList>
    </citation>
    <scope>NUCLEOTIDE SEQUENCE [LARGE SCALE GENOMIC DNA]</scope>
    <source>
        <strain evidence="2">PS312</strain>
    </source>
</reference>
<dbReference type="EnsemblMetazoa" id="PPA44827.1">
    <property type="protein sequence ID" value="PPA44827.1"/>
    <property type="gene ID" value="WBGene00283196"/>
</dbReference>
<sequence length="170" mass="19439">MLKSLGSSSNSEFKRIKVLKLYRYDNESIYSIPTLPNLLDNLNPDNAFNCSNMFDMKMSVLSTPKSASYNFNSFLFFLITFLYTFSGCRALTLRLNSYEIFIDSEHDYEILLPFIRQLAKGQKNFTIKGGMAWQELSVRISLALTPLRGAKSFLTKPSLNLRLPVANNLH</sequence>
<name>A0A2A6CFC9_PRIPA</name>
<gene>
    <name evidence="1" type="primary">WBGene00283196</name>
</gene>
<protein>
    <submittedName>
        <fullName evidence="1">Uncharacterized protein</fullName>
    </submittedName>
</protein>
<keyword evidence="2" id="KW-1185">Reference proteome</keyword>
<reference evidence="1" key="2">
    <citation type="submission" date="2022-06" db="UniProtKB">
        <authorList>
            <consortium name="EnsemblMetazoa"/>
        </authorList>
    </citation>
    <scope>IDENTIFICATION</scope>
    <source>
        <strain evidence="1">PS312</strain>
    </source>
</reference>
<evidence type="ECO:0000313" key="2">
    <source>
        <dbReference type="Proteomes" id="UP000005239"/>
    </source>
</evidence>
<accession>A0A2A6CFC9</accession>
<organism evidence="1 2">
    <name type="scientific">Pristionchus pacificus</name>
    <name type="common">Parasitic nematode worm</name>
    <dbReference type="NCBI Taxonomy" id="54126"/>
    <lineage>
        <taxon>Eukaryota</taxon>
        <taxon>Metazoa</taxon>
        <taxon>Ecdysozoa</taxon>
        <taxon>Nematoda</taxon>
        <taxon>Chromadorea</taxon>
        <taxon>Rhabditida</taxon>
        <taxon>Rhabditina</taxon>
        <taxon>Diplogasteromorpha</taxon>
        <taxon>Diplogasteroidea</taxon>
        <taxon>Neodiplogasteridae</taxon>
        <taxon>Pristionchus</taxon>
    </lineage>
</organism>
<dbReference type="Proteomes" id="UP000005239">
    <property type="component" value="Unassembled WGS sequence"/>
</dbReference>
<accession>A0A8R1UZY7</accession>
<dbReference type="AlphaFoldDB" id="A0A2A6CFC9"/>